<evidence type="ECO:0000313" key="1">
    <source>
        <dbReference type="EMBL" id="KHO20872.1"/>
    </source>
</evidence>
<accession>A0ABR4YPW7</accession>
<comment type="caution">
    <text evidence="1">The sequence shown here is derived from an EMBL/GenBank/DDBJ whole genome shotgun (WGS) entry which is preliminary data.</text>
</comment>
<evidence type="ECO:0000313" key="2">
    <source>
        <dbReference type="Proteomes" id="UP000031004"/>
    </source>
</evidence>
<dbReference type="EMBL" id="JTLZ01000010">
    <property type="protein sequence ID" value="KHO20872.1"/>
    <property type="molecule type" value="Genomic_DNA"/>
</dbReference>
<organism evidence="1 2">
    <name type="scientific">Mycolicibacterium setense</name>
    <dbReference type="NCBI Taxonomy" id="431269"/>
    <lineage>
        <taxon>Bacteria</taxon>
        <taxon>Bacillati</taxon>
        <taxon>Actinomycetota</taxon>
        <taxon>Actinomycetes</taxon>
        <taxon>Mycobacteriales</taxon>
        <taxon>Mycobacteriaceae</taxon>
        <taxon>Mycolicibacterium</taxon>
    </lineage>
</organism>
<reference evidence="1 2" key="1">
    <citation type="submission" date="2014-11" db="EMBL/GenBank/DDBJ databases">
        <title>Mycobacterium setense Manresensis Genome.</title>
        <authorList>
            <person name="Rech G."/>
            <person name="Sumoy L."/>
        </authorList>
    </citation>
    <scope>NUCLEOTIDE SEQUENCE [LARGE SCALE GENOMIC DNA]</scope>
    <source>
        <strain evidence="1 2">Manresensis</strain>
    </source>
</reference>
<sequence length="114" mass="11982">MTTWAVTLKVPPPLDGGLDDQEETVLAGLKPFLESLPDRPPTRAGNVLTSDLLSAEGMRQANSYLLLITVDNPADKKLARIAEEVVAVLPDGSAASVLGEFKSVARSSAQKAPA</sequence>
<dbReference type="Proteomes" id="UP000031004">
    <property type="component" value="Unassembled WGS sequence"/>
</dbReference>
<name>A0ABR4YPW7_9MYCO</name>
<proteinExistence type="predicted"/>
<keyword evidence="2" id="KW-1185">Reference proteome</keyword>
<gene>
    <name evidence="1" type="ORF">QQ44_21625</name>
</gene>
<protein>
    <submittedName>
        <fullName evidence="1">Uncharacterized protein</fullName>
    </submittedName>
</protein>